<dbReference type="Proteomes" id="UP000124545">
    <property type="component" value="Genome"/>
</dbReference>
<gene>
    <name evidence="1" type="primary">NSP4</name>
</gene>
<sequence length="150" mass="17714">MDFINQTLFSKYTESNIDTIPYLLGLILALTNGSRILRFINSFIIICKHIVITSKSAIDKMRKINNSEHNTKNAHEEHEEVMKQIREMRIHMTALFNSLHDDNVKWRMSESIRREKKHEIKMSDNRNEFKHSYDDTNICEKSGLETEVCL</sequence>
<proteinExistence type="predicted"/>
<evidence type="ECO:0000313" key="2">
    <source>
        <dbReference type="Proteomes" id="UP000124545"/>
    </source>
</evidence>
<organism evidence="1 2">
    <name type="scientific">Human rotavirus C</name>
    <dbReference type="NCBI Taxonomy" id="10943"/>
    <lineage>
        <taxon>Viruses</taxon>
        <taxon>Riboviria</taxon>
        <taxon>Orthornavirae</taxon>
        <taxon>Duplornaviricota</taxon>
        <taxon>Resentoviricetes</taxon>
        <taxon>Reovirales</taxon>
        <taxon>Sedoreoviridae</taxon>
        <taxon>Rotavirus</taxon>
        <taxon>Rotavirus tritogastroenteritidis</taxon>
        <taxon>Rotavirus C</taxon>
    </lineage>
</organism>
<dbReference type="EMBL" id="KC847038">
    <property type="protein sequence ID" value="AGO58064.1"/>
    <property type="molecule type" value="Genomic_RNA"/>
</dbReference>
<protein>
    <submittedName>
        <fullName evidence="1">Nonstructural protein NSP4</fullName>
    </submittedName>
</protein>
<evidence type="ECO:0000313" key="1">
    <source>
        <dbReference type="EMBL" id="AGO58064.1"/>
    </source>
</evidence>
<reference evidence="1 2" key="1">
    <citation type="journal article" date="2016" name="Infect. Genet. Evol.">
        <title>First genetic characterization of rotavirus C in Russia.</title>
        <authorList>
            <person name="Zhirakovskaia E."/>
            <person name="Tikunov A."/>
            <person name="Klemesheva V."/>
            <person name="Loginovskikh N."/>
            <person name="Netesov S."/>
            <person name="Tikunova N."/>
        </authorList>
    </citation>
    <scope>NUCLEOTIDE SEQUENCE [LARGE SCALE GENOMIC DNA]</scope>
    <source>
        <strain evidence="1">RVC/Human-wt/RUS/Novosibirsk/Nsk08-3414/2008</strain>
    </source>
</reference>
<accession>A0A059PWH5</accession>
<name>A0A059PWH5_9REOV</name>